<protein>
    <recommendedName>
        <fullName evidence="12">Olfactory receptor</fullName>
    </recommendedName>
</protein>
<dbReference type="GO" id="GO:0005886">
    <property type="term" value="C:plasma membrane"/>
    <property type="evidence" value="ECO:0007669"/>
    <property type="project" value="UniProtKB-SubCell"/>
</dbReference>
<evidence type="ECO:0000256" key="9">
    <source>
        <dbReference type="ARBA" id="ARBA00023170"/>
    </source>
</evidence>
<dbReference type="PRINTS" id="PR00237">
    <property type="entry name" value="GPCRRHODOPSN"/>
</dbReference>
<dbReference type="Ensembl" id="ENSSSCT00050093514.1">
    <property type="protein sequence ID" value="ENSSSCP00050040354.1"/>
    <property type="gene ID" value="ENSSSCG00050068524.1"/>
</dbReference>
<feature type="transmembrane region" description="Helical" evidence="12">
    <location>
        <begin position="23"/>
        <end position="47"/>
    </location>
</feature>
<dbReference type="AlphaFoldDB" id="A0A8D1NPL2"/>
<keyword evidence="12" id="KW-0552">Olfaction</keyword>
<dbReference type="GO" id="GO:0004984">
    <property type="term" value="F:olfactory receptor activity"/>
    <property type="evidence" value="ECO:0007669"/>
    <property type="project" value="InterPro"/>
</dbReference>
<name>A0A8D1NPL2_PIG</name>
<keyword evidence="12" id="KW-1003">Cell membrane</keyword>
<evidence type="ECO:0000313" key="15">
    <source>
        <dbReference type="Proteomes" id="UP000694571"/>
    </source>
</evidence>
<evidence type="ECO:0000256" key="7">
    <source>
        <dbReference type="ARBA" id="ARBA00023136"/>
    </source>
</evidence>
<evidence type="ECO:0000256" key="5">
    <source>
        <dbReference type="ARBA" id="ARBA00022989"/>
    </source>
</evidence>
<feature type="transmembrane region" description="Helical" evidence="12">
    <location>
        <begin position="141"/>
        <end position="164"/>
    </location>
</feature>
<evidence type="ECO:0000256" key="1">
    <source>
        <dbReference type="ARBA" id="ARBA00003929"/>
    </source>
</evidence>
<evidence type="ECO:0000313" key="14">
    <source>
        <dbReference type="Ensembl" id="ENSSSCP00050040354.1"/>
    </source>
</evidence>
<evidence type="ECO:0000256" key="11">
    <source>
        <dbReference type="RuleBase" id="RU000688"/>
    </source>
</evidence>
<dbReference type="PRINTS" id="PR00245">
    <property type="entry name" value="OLFACTORYR"/>
</dbReference>
<evidence type="ECO:0000256" key="3">
    <source>
        <dbReference type="ARBA" id="ARBA00010663"/>
    </source>
</evidence>
<dbReference type="InterPro" id="IPR050427">
    <property type="entry name" value="Olfactory_Receptors"/>
</dbReference>
<dbReference type="InterPro" id="IPR000276">
    <property type="entry name" value="GPCR_Rhodpsn"/>
</dbReference>
<keyword evidence="12" id="KW-0716">Sensory transduction</keyword>
<dbReference type="InterPro" id="IPR017452">
    <property type="entry name" value="GPCR_Rhodpsn_7TM"/>
</dbReference>
<proteinExistence type="inferred from homology"/>
<dbReference type="FunFam" id="1.20.1070.10:FF:000012">
    <property type="entry name" value="Olfactory receptor"/>
    <property type="match status" value="1"/>
</dbReference>
<accession>A0A8D1NPL2</accession>
<dbReference type="Proteomes" id="UP000694571">
    <property type="component" value="Unplaced"/>
</dbReference>
<evidence type="ECO:0000256" key="12">
    <source>
        <dbReference type="RuleBase" id="RU363047"/>
    </source>
</evidence>
<keyword evidence="4 11" id="KW-0812">Transmembrane</keyword>
<keyword evidence="8" id="KW-1015">Disulfide bond</keyword>
<evidence type="ECO:0000256" key="8">
    <source>
        <dbReference type="ARBA" id="ARBA00023157"/>
    </source>
</evidence>
<keyword evidence="6 11" id="KW-0297">G-protein coupled receptor</keyword>
<keyword evidence="9 11" id="KW-0675">Receptor</keyword>
<evidence type="ECO:0000256" key="4">
    <source>
        <dbReference type="ARBA" id="ARBA00022692"/>
    </source>
</evidence>
<dbReference type="SUPFAM" id="SSF81321">
    <property type="entry name" value="Family A G protein-coupled receptor-like"/>
    <property type="match status" value="1"/>
</dbReference>
<keyword evidence="5 12" id="KW-1133">Transmembrane helix</keyword>
<feature type="domain" description="G-protein coupled receptors family 1 profile" evidence="13">
    <location>
        <begin position="41"/>
        <end position="287"/>
    </location>
</feature>
<gene>
    <name evidence="14" type="primary">LOC100154334</name>
</gene>
<feature type="transmembrane region" description="Helical" evidence="12">
    <location>
        <begin position="237"/>
        <end position="258"/>
    </location>
</feature>
<feature type="transmembrane region" description="Helical" evidence="12">
    <location>
        <begin position="98"/>
        <end position="120"/>
    </location>
</feature>
<feature type="transmembrane region" description="Helical" evidence="12">
    <location>
        <begin position="59"/>
        <end position="78"/>
    </location>
</feature>
<comment type="subcellular location">
    <subcellularLocation>
        <location evidence="12">Cell membrane</location>
        <topology evidence="12">Multi-pass membrane protein</topology>
    </subcellularLocation>
    <subcellularLocation>
        <location evidence="2">Membrane</location>
        <topology evidence="2">Multi-pass membrane protein</topology>
    </subcellularLocation>
</comment>
<dbReference type="CDD" id="cd15226">
    <property type="entry name" value="7tmA_OR4-like"/>
    <property type="match status" value="1"/>
</dbReference>
<dbReference type="PROSITE" id="PS50262">
    <property type="entry name" value="G_PROTEIN_RECEP_F1_2"/>
    <property type="match status" value="1"/>
</dbReference>
<comment type="function">
    <text evidence="1">Putative odorant or sperm cell receptor.</text>
</comment>
<dbReference type="GO" id="GO:0004930">
    <property type="term" value="F:G protein-coupled receptor activity"/>
    <property type="evidence" value="ECO:0007669"/>
    <property type="project" value="UniProtKB-KW"/>
</dbReference>
<keyword evidence="10 11" id="KW-0807">Transducer</keyword>
<dbReference type="InterPro" id="IPR000725">
    <property type="entry name" value="Olfact_rcpt"/>
</dbReference>
<keyword evidence="7 12" id="KW-0472">Membrane</keyword>
<feature type="transmembrane region" description="Helical" evidence="12">
    <location>
        <begin position="205"/>
        <end position="225"/>
    </location>
</feature>
<feature type="transmembrane region" description="Helical" evidence="12">
    <location>
        <begin position="270"/>
        <end position="289"/>
    </location>
</feature>
<dbReference type="Gene3D" id="1.20.1070.10">
    <property type="entry name" value="Rhodopsin 7-helix transmembrane proteins"/>
    <property type="match status" value="1"/>
</dbReference>
<evidence type="ECO:0000256" key="6">
    <source>
        <dbReference type="ARBA" id="ARBA00023040"/>
    </source>
</evidence>
<dbReference type="PROSITE" id="PS00237">
    <property type="entry name" value="G_PROTEIN_RECEP_F1_1"/>
    <property type="match status" value="1"/>
</dbReference>
<organism evidence="14 15">
    <name type="scientific">Sus scrofa</name>
    <name type="common">Pig</name>
    <dbReference type="NCBI Taxonomy" id="9823"/>
    <lineage>
        <taxon>Eukaryota</taxon>
        <taxon>Metazoa</taxon>
        <taxon>Chordata</taxon>
        <taxon>Craniata</taxon>
        <taxon>Vertebrata</taxon>
        <taxon>Euteleostomi</taxon>
        <taxon>Mammalia</taxon>
        <taxon>Eutheria</taxon>
        <taxon>Laurasiatheria</taxon>
        <taxon>Artiodactyla</taxon>
        <taxon>Suina</taxon>
        <taxon>Suidae</taxon>
        <taxon>Sus</taxon>
    </lineage>
</organism>
<comment type="similarity">
    <text evidence="3 11">Belongs to the G-protein coupled receptor 1 family.</text>
</comment>
<reference evidence="14" key="1">
    <citation type="submission" date="2025-08" db="UniProtKB">
        <authorList>
            <consortium name="Ensembl"/>
        </authorList>
    </citation>
    <scope>IDENTIFICATION</scope>
</reference>
<evidence type="ECO:0000256" key="10">
    <source>
        <dbReference type="ARBA" id="ARBA00023224"/>
    </source>
</evidence>
<evidence type="ECO:0000259" key="13">
    <source>
        <dbReference type="PROSITE" id="PS50262"/>
    </source>
</evidence>
<dbReference type="PANTHER" id="PTHR48002">
    <property type="entry name" value="OLFACTORY RECEPTOR"/>
    <property type="match status" value="1"/>
</dbReference>
<dbReference type="Pfam" id="PF13853">
    <property type="entry name" value="7tm_4"/>
    <property type="match status" value="1"/>
</dbReference>
<evidence type="ECO:0000256" key="2">
    <source>
        <dbReference type="ARBA" id="ARBA00004141"/>
    </source>
</evidence>
<sequence>MDGTNHSVVSEFVFLGLTNSWEIQLLLFLFSSVFYMASMMGNSLIMLTVTSDHHLHSPMYFLLANLSFIDLGVSSVISPKMIYDLFRKHKVISFSGCIAQIFFLHLVGSVEMALLIAMAFDRYVAICKPLHYLTVMSPRMCILFLVTAWIIGLIHSLVQLAFVVKLPFCGPNVLDSFYCDFPQFIKLACTDTYRLEFMVTANSGFISLGSFFILIISYIFILITVRKHSSGSSSKALSTLSTHVMVVILFFGPCIFVYMWPHSTSHLDKFLAVFDAVLTPFLNSVIYTFRNKEMKMAMRKVCSQIFIYRRIS</sequence>